<evidence type="ECO:0000313" key="5">
    <source>
        <dbReference type="Proteomes" id="UP000037446"/>
    </source>
</evidence>
<dbReference type="GO" id="GO:0052621">
    <property type="term" value="F:diguanylate cyclase activity"/>
    <property type="evidence" value="ECO:0007669"/>
    <property type="project" value="UniProtKB-EC"/>
</dbReference>
<dbReference type="PATRIC" id="fig|1306953.7.peg.2"/>
<dbReference type="PANTHER" id="PTHR45138">
    <property type="entry name" value="REGULATORY COMPONENTS OF SENSORY TRANSDUCTION SYSTEM"/>
    <property type="match status" value="1"/>
</dbReference>
<dbReference type="EC" id="2.7.7.65" evidence="1"/>
<comment type="caution">
    <text evidence="4">The sequence shown here is derived from an EMBL/GenBank/DDBJ whole genome shotgun (WGS) entry which is preliminary data.</text>
</comment>
<evidence type="ECO:0000259" key="3">
    <source>
        <dbReference type="PROSITE" id="PS50887"/>
    </source>
</evidence>
<dbReference type="Pfam" id="PF00990">
    <property type="entry name" value="GGDEF"/>
    <property type="match status" value="1"/>
</dbReference>
<evidence type="ECO:0000313" key="4">
    <source>
        <dbReference type="EMBL" id="KNH01807.1"/>
    </source>
</evidence>
<dbReference type="STRING" id="1306953.J121_2"/>
<dbReference type="AlphaFoldDB" id="A0A0L1KD72"/>
<dbReference type="PANTHER" id="PTHR45138:SF9">
    <property type="entry name" value="DIGUANYLATE CYCLASE DGCM-RELATED"/>
    <property type="match status" value="1"/>
</dbReference>
<dbReference type="PROSITE" id="PS50887">
    <property type="entry name" value="GGDEF"/>
    <property type="match status" value="1"/>
</dbReference>
<dbReference type="SUPFAM" id="SSF55073">
    <property type="entry name" value="Nucleotide cyclase"/>
    <property type="match status" value="1"/>
</dbReference>
<evidence type="ECO:0000256" key="2">
    <source>
        <dbReference type="ARBA" id="ARBA00034247"/>
    </source>
</evidence>
<reference evidence="4" key="1">
    <citation type="submission" date="2015-02" db="EMBL/GenBank/DDBJ databases">
        <authorList>
            <person name="Chooi Y.-H."/>
        </authorList>
    </citation>
    <scope>NUCLEOTIDE SEQUENCE [LARGE SCALE GENOMIC DNA]</scope>
    <source>
        <strain evidence="4">LAMA 915</strain>
    </source>
</reference>
<dbReference type="InterPro" id="IPR000160">
    <property type="entry name" value="GGDEF_dom"/>
</dbReference>
<dbReference type="NCBIfam" id="TIGR00254">
    <property type="entry name" value="GGDEF"/>
    <property type="match status" value="1"/>
</dbReference>
<name>A0A0L1KD72_9SPHN</name>
<dbReference type="Proteomes" id="UP000037446">
    <property type="component" value="Unassembled WGS sequence"/>
</dbReference>
<protein>
    <recommendedName>
        <fullName evidence="1">diguanylate cyclase</fullName>
        <ecNumber evidence="1">2.7.7.65</ecNumber>
    </recommendedName>
</protein>
<dbReference type="EMBL" id="JYNE01000025">
    <property type="protein sequence ID" value="KNH01807.1"/>
    <property type="molecule type" value="Genomic_DNA"/>
</dbReference>
<proteinExistence type="predicted"/>
<sequence length="65" mass="6923">MSGIANRGKLVREIEKGMVRGPLTGGGSVLAICDLDGFKSANDAFGHAAGDEILREYARRLKDAF</sequence>
<comment type="catalytic activity">
    <reaction evidence="2">
        <text>2 GTP = 3',3'-c-di-GMP + 2 diphosphate</text>
        <dbReference type="Rhea" id="RHEA:24898"/>
        <dbReference type="ChEBI" id="CHEBI:33019"/>
        <dbReference type="ChEBI" id="CHEBI:37565"/>
        <dbReference type="ChEBI" id="CHEBI:58805"/>
        <dbReference type="EC" id="2.7.7.65"/>
    </reaction>
</comment>
<feature type="domain" description="GGDEF" evidence="3">
    <location>
        <begin position="26"/>
        <end position="65"/>
    </location>
</feature>
<dbReference type="InterPro" id="IPR043128">
    <property type="entry name" value="Rev_trsase/Diguanyl_cyclase"/>
</dbReference>
<dbReference type="InterPro" id="IPR050469">
    <property type="entry name" value="Diguanylate_Cyclase"/>
</dbReference>
<dbReference type="Gene3D" id="3.30.70.270">
    <property type="match status" value="1"/>
</dbReference>
<evidence type="ECO:0000256" key="1">
    <source>
        <dbReference type="ARBA" id="ARBA00012528"/>
    </source>
</evidence>
<dbReference type="InterPro" id="IPR029787">
    <property type="entry name" value="Nucleotide_cyclase"/>
</dbReference>
<accession>A0A0L1KD72</accession>
<gene>
    <name evidence="4" type="ORF">J121_2</name>
</gene>
<organism evidence="4 5">
    <name type="scientific">Qipengyuania citrea LAMA 915</name>
    <dbReference type="NCBI Taxonomy" id="1306953"/>
    <lineage>
        <taxon>Bacteria</taxon>
        <taxon>Pseudomonadati</taxon>
        <taxon>Pseudomonadota</taxon>
        <taxon>Alphaproteobacteria</taxon>
        <taxon>Sphingomonadales</taxon>
        <taxon>Erythrobacteraceae</taxon>
        <taxon>Qipengyuania</taxon>
    </lineage>
</organism>